<evidence type="ECO:0000313" key="2">
    <source>
        <dbReference type="EMBL" id="GGO12762.1"/>
    </source>
</evidence>
<feature type="transmembrane region" description="Helical" evidence="1">
    <location>
        <begin position="102"/>
        <end position="120"/>
    </location>
</feature>
<dbReference type="Pfam" id="PF11351">
    <property type="entry name" value="GTA_holin_3TM"/>
    <property type="match status" value="1"/>
</dbReference>
<sequence>MIGKLLSMLTGGGAQRLVETVFGDRAARDRYAAEEQMAVQTGFQAEFSHRERRTWWDSFVDGLNRLPRPLMTFGVIALFVWAVIDPPAFSLAMLALQNVPEMLWYIMLSVIGFWFGTKMIEKAPRRIEGPSVEDVKRVHDLEAERRYQEEIADTSKPLSNAAILEWNRRRKATE</sequence>
<dbReference type="EMBL" id="BMOV01000006">
    <property type="protein sequence ID" value="GGO12762.1"/>
    <property type="molecule type" value="Genomic_DNA"/>
</dbReference>
<evidence type="ECO:0000256" key="1">
    <source>
        <dbReference type="SAM" id="Phobius"/>
    </source>
</evidence>
<feature type="transmembrane region" description="Helical" evidence="1">
    <location>
        <begin position="73"/>
        <end position="96"/>
    </location>
</feature>
<keyword evidence="3" id="KW-1185">Reference proteome</keyword>
<evidence type="ECO:0000313" key="3">
    <source>
        <dbReference type="Proteomes" id="UP000602381"/>
    </source>
</evidence>
<evidence type="ECO:0008006" key="4">
    <source>
        <dbReference type="Google" id="ProtNLM"/>
    </source>
</evidence>
<keyword evidence="1" id="KW-1133">Transmembrane helix</keyword>
<gene>
    <name evidence="2" type="ORF">GCM10007972_18090</name>
</gene>
<dbReference type="RefSeq" id="WP_150005190.1">
    <property type="nucleotide sequence ID" value="NZ_BMOV01000006.1"/>
</dbReference>
<protein>
    <recommendedName>
        <fullName evidence="4">Carboxylesterase</fullName>
    </recommendedName>
</protein>
<keyword evidence="1" id="KW-0472">Membrane</keyword>
<accession>A0ABQ2LEE9</accession>
<name>A0ABQ2LEE9_9PROT</name>
<organism evidence="2 3">
    <name type="scientific">Iodidimonas muriae</name>
    <dbReference type="NCBI Taxonomy" id="261467"/>
    <lineage>
        <taxon>Bacteria</taxon>
        <taxon>Pseudomonadati</taxon>
        <taxon>Pseudomonadota</taxon>
        <taxon>Alphaproteobacteria</taxon>
        <taxon>Iodidimonadales</taxon>
        <taxon>Iodidimonadaceae</taxon>
        <taxon>Iodidimonas</taxon>
    </lineage>
</organism>
<dbReference type="InterPro" id="IPR021497">
    <property type="entry name" value="GTA_holin_3TM"/>
</dbReference>
<proteinExistence type="predicted"/>
<reference evidence="3" key="1">
    <citation type="journal article" date="2019" name="Int. J. Syst. Evol. Microbiol.">
        <title>The Global Catalogue of Microorganisms (GCM) 10K type strain sequencing project: providing services to taxonomists for standard genome sequencing and annotation.</title>
        <authorList>
            <consortium name="The Broad Institute Genomics Platform"/>
            <consortium name="The Broad Institute Genome Sequencing Center for Infectious Disease"/>
            <person name="Wu L."/>
            <person name="Ma J."/>
        </authorList>
    </citation>
    <scope>NUCLEOTIDE SEQUENCE [LARGE SCALE GENOMIC DNA]</scope>
    <source>
        <strain evidence="3">JCM 17843</strain>
    </source>
</reference>
<keyword evidence="1" id="KW-0812">Transmembrane</keyword>
<comment type="caution">
    <text evidence="2">The sequence shown here is derived from an EMBL/GenBank/DDBJ whole genome shotgun (WGS) entry which is preliminary data.</text>
</comment>
<dbReference type="Proteomes" id="UP000602381">
    <property type="component" value="Unassembled WGS sequence"/>
</dbReference>